<keyword evidence="1" id="KW-0808">Transferase</keyword>
<keyword evidence="2" id="KW-1185">Reference proteome</keyword>
<accession>A0A5N6YYC5</accession>
<sequence>MRKASPYILYRKTRRLRSALALVIVAWTLAEVLLIKYTLVQQASSESRALGSERIYITGLHWNSEKILREAWIPAVVDLAMAIGRENVFVSVQESGSWDDTKGALRLLDQQLAEYDIPRRIILDETTHRDEISKPPTGQGWIQTPIGQTELRRIPYLAHLRNLVMQPLYEQQREGVIYDKILFLNDVVFTTRDIRRLLSTRGGEYAATCSLDFSKPPNFYDTFALRDADGHDMLMQSWPYFRSRASRHALKRSQPVPVASCWNGVVAMDASPFYRTPPLKFRGISDSLAKSHLEGSECCLIHADNPLSRDKGVWLNPTVRVGYNAPAYAAVNSEDNSWLSTISIISGLWENRLLRWWTTPWLKESIVWTRVSQWEKQDSEHRENGPFCLVNEMQVLVENGWAHR</sequence>
<dbReference type="EMBL" id="ML739260">
    <property type="protein sequence ID" value="KAE8349943.1"/>
    <property type="molecule type" value="Genomic_DNA"/>
</dbReference>
<name>A0A5N6YYC5_9EURO</name>
<dbReference type="PANTHER" id="PTHR34144">
    <property type="entry name" value="CHROMOSOME 8, WHOLE GENOME SHOTGUN SEQUENCE"/>
    <property type="match status" value="1"/>
</dbReference>
<dbReference type="GO" id="GO:0016757">
    <property type="term" value="F:glycosyltransferase activity"/>
    <property type="evidence" value="ECO:0007669"/>
    <property type="project" value="UniProtKB-KW"/>
</dbReference>
<dbReference type="AlphaFoldDB" id="A0A5N6YYC5"/>
<dbReference type="InterPro" id="IPR021047">
    <property type="entry name" value="Mannosyltransferase_CMT1"/>
</dbReference>
<evidence type="ECO:0000313" key="1">
    <source>
        <dbReference type="EMBL" id="KAE8349943.1"/>
    </source>
</evidence>
<dbReference type="OrthoDB" id="262547at2759"/>
<proteinExistence type="predicted"/>
<reference evidence="2" key="1">
    <citation type="submission" date="2019-04" db="EMBL/GenBank/DDBJ databases">
        <title>Friends and foes A comparative genomics studyof 23 Aspergillus species from section Flavi.</title>
        <authorList>
            <consortium name="DOE Joint Genome Institute"/>
            <person name="Kjaerbolling I."/>
            <person name="Vesth T."/>
            <person name="Frisvad J.C."/>
            <person name="Nybo J.L."/>
            <person name="Theobald S."/>
            <person name="Kildgaard S."/>
            <person name="Isbrandt T."/>
            <person name="Kuo A."/>
            <person name="Sato A."/>
            <person name="Lyhne E.K."/>
            <person name="Kogle M.E."/>
            <person name="Wiebenga A."/>
            <person name="Kun R.S."/>
            <person name="Lubbers R.J."/>
            <person name="Makela M.R."/>
            <person name="Barry K."/>
            <person name="Chovatia M."/>
            <person name="Clum A."/>
            <person name="Daum C."/>
            <person name="Haridas S."/>
            <person name="He G."/>
            <person name="LaButti K."/>
            <person name="Lipzen A."/>
            <person name="Mondo S."/>
            <person name="Riley R."/>
            <person name="Salamov A."/>
            <person name="Simmons B.A."/>
            <person name="Magnuson J.K."/>
            <person name="Henrissat B."/>
            <person name="Mortensen U.H."/>
            <person name="Larsen T.O."/>
            <person name="Devries R.P."/>
            <person name="Grigoriev I.V."/>
            <person name="Machida M."/>
            <person name="Baker S.E."/>
            <person name="Andersen M.R."/>
        </authorList>
    </citation>
    <scope>NUCLEOTIDE SEQUENCE [LARGE SCALE GENOMIC DNA]</scope>
    <source>
        <strain evidence="2">CBS 553.77</strain>
    </source>
</reference>
<keyword evidence="1" id="KW-0328">Glycosyltransferase</keyword>
<dbReference type="PANTHER" id="PTHR34144:SF7">
    <property type="entry name" value="EXPORT PROTEIN (CAP59), PUTATIVE (AFU_ORTHOLOGUE AFUA_7G05020)-RELATED"/>
    <property type="match status" value="1"/>
</dbReference>
<protein>
    <submittedName>
        <fullName evidence="1">Cryptococcal mannosyltransferase 1-domain-containing protein</fullName>
    </submittedName>
</protein>
<dbReference type="Pfam" id="PF11735">
    <property type="entry name" value="CAP59_mtransfer"/>
    <property type="match status" value="1"/>
</dbReference>
<dbReference type="Proteomes" id="UP000327118">
    <property type="component" value="Unassembled WGS sequence"/>
</dbReference>
<gene>
    <name evidence="1" type="ORF">BDV28DRAFT_163274</name>
</gene>
<organism evidence="1 2">
    <name type="scientific">Aspergillus coremiiformis</name>
    <dbReference type="NCBI Taxonomy" id="138285"/>
    <lineage>
        <taxon>Eukaryota</taxon>
        <taxon>Fungi</taxon>
        <taxon>Dikarya</taxon>
        <taxon>Ascomycota</taxon>
        <taxon>Pezizomycotina</taxon>
        <taxon>Eurotiomycetes</taxon>
        <taxon>Eurotiomycetidae</taxon>
        <taxon>Eurotiales</taxon>
        <taxon>Aspergillaceae</taxon>
        <taxon>Aspergillus</taxon>
        <taxon>Aspergillus subgen. Circumdati</taxon>
    </lineage>
</organism>
<evidence type="ECO:0000313" key="2">
    <source>
        <dbReference type="Proteomes" id="UP000327118"/>
    </source>
</evidence>